<dbReference type="InterPro" id="IPR001789">
    <property type="entry name" value="Sig_transdc_resp-reg_receiver"/>
</dbReference>
<keyword evidence="2 4" id="KW-0597">Phosphoprotein</keyword>
<dbReference type="Pfam" id="PF03861">
    <property type="entry name" value="ANTAR"/>
    <property type="match status" value="1"/>
</dbReference>
<comment type="function">
    <text evidence="3">May play the central regulatory role in sporulation. It may be an element of the effector pathway responsible for the activation of sporulation genes in response to nutritional stress. Spo0A may act in concert with spo0H (a sigma factor) to control the expression of some genes that are critical to the sporulation process.</text>
</comment>
<dbReference type="GO" id="GO:0000160">
    <property type="term" value="P:phosphorelay signal transduction system"/>
    <property type="evidence" value="ECO:0007669"/>
    <property type="project" value="InterPro"/>
</dbReference>
<dbReference type="PIRSF" id="PIRSF036382">
    <property type="entry name" value="RR_antiterm"/>
    <property type="match status" value="1"/>
</dbReference>
<dbReference type="PANTHER" id="PTHR44591">
    <property type="entry name" value="STRESS RESPONSE REGULATOR PROTEIN 1"/>
    <property type="match status" value="1"/>
</dbReference>
<dbReference type="EMBL" id="FXUF01000004">
    <property type="protein sequence ID" value="SMP52125.1"/>
    <property type="molecule type" value="Genomic_DNA"/>
</dbReference>
<evidence type="ECO:0000256" key="1">
    <source>
        <dbReference type="ARBA" id="ARBA00018672"/>
    </source>
</evidence>
<sequence length="195" mass="22057">MHREKILVADSSEVSRKKVCDMLNRQGYWTFQATDGAHTLRVARKLKPDLVIIDAGIWGMSAAELGRIIETDNLSTVLYLASQVTPEFLDMIQKRHVYAYLTKPLQSRQMGQILDFAMVNARKIASLTDKVTRLERSLEGRKTVDRAKGLLMDQKQLTEQEAYAYLRRKAMDNGITLEQAAEAIMQQLQPSGNSA</sequence>
<dbReference type="GO" id="GO:0003723">
    <property type="term" value="F:RNA binding"/>
    <property type="evidence" value="ECO:0007669"/>
    <property type="project" value="InterPro"/>
</dbReference>
<dbReference type="RefSeq" id="WP_283408853.1">
    <property type="nucleotide sequence ID" value="NZ_FXUF01000004.1"/>
</dbReference>
<dbReference type="PROSITE" id="PS50110">
    <property type="entry name" value="RESPONSE_REGULATORY"/>
    <property type="match status" value="1"/>
</dbReference>
<proteinExistence type="predicted"/>
<evidence type="ECO:0000259" key="6">
    <source>
        <dbReference type="PROSITE" id="PS50921"/>
    </source>
</evidence>
<dbReference type="SMART" id="SM00448">
    <property type="entry name" value="REC"/>
    <property type="match status" value="1"/>
</dbReference>
<dbReference type="Proteomes" id="UP001158066">
    <property type="component" value="Unassembled WGS sequence"/>
</dbReference>
<feature type="domain" description="ANTAR" evidence="6">
    <location>
        <begin position="124"/>
        <end position="185"/>
    </location>
</feature>
<evidence type="ECO:0000313" key="7">
    <source>
        <dbReference type="EMBL" id="SMP52125.1"/>
    </source>
</evidence>
<dbReference type="PANTHER" id="PTHR44591:SF20">
    <property type="entry name" value="PROTEIN PILH"/>
    <property type="match status" value="1"/>
</dbReference>
<dbReference type="InterPro" id="IPR036388">
    <property type="entry name" value="WH-like_DNA-bd_sf"/>
</dbReference>
<gene>
    <name evidence="7" type="ORF">SAMN06296020_104188</name>
</gene>
<evidence type="ECO:0000256" key="2">
    <source>
        <dbReference type="ARBA" id="ARBA00022553"/>
    </source>
</evidence>
<reference evidence="7" key="1">
    <citation type="submission" date="2017-05" db="EMBL/GenBank/DDBJ databases">
        <authorList>
            <person name="Varghese N."/>
            <person name="Submissions S."/>
        </authorList>
    </citation>
    <scope>NUCLEOTIDE SEQUENCE</scope>
    <source>
        <strain evidence="7">Su22</strain>
    </source>
</reference>
<dbReference type="Pfam" id="PF00072">
    <property type="entry name" value="Response_reg"/>
    <property type="match status" value="1"/>
</dbReference>
<feature type="domain" description="Response regulatory" evidence="5">
    <location>
        <begin position="5"/>
        <end position="118"/>
    </location>
</feature>
<dbReference type="SMART" id="SM01012">
    <property type="entry name" value="ANTAR"/>
    <property type="match status" value="1"/>
</dbReference>
<accession>A0AA46AIM1</accession>
<organism evidence="7 8">
    <name type="scientific">Anoxynatronum buryatiense</name>
    <dbReference type="NCBI Taxonomy" id="489973"/>
    <lineage>
        <taxon>Bacteria</taxon>
        <taxon>Bacillati</taxon>
        <taxon>Bacillota</taxon>
        <taxon>Clostridia</taxon>
        <taxon>Eubacteriales</taxon>
        <taxon>Clostridiaceae</taxon>
        <taxon>Anoxynatronum</taxon>
    </lineage>
</organism>
<keyword evidence="8" id="KW-1185">Reference proteome</keyword>
<dbReference type="InterPro" id="IPR005561">
    <property type="entry name" value="ANTAR"/>
</dbReference>
<feature type="modified residue" description="4-aspartylphosphate" evidence="4">
    <location>
        <position position="54"/>
    </location>
</feature>
<comment type="caution">
    <text evidence="7">The sequence shown here is derived from an EMBL/GenBank/DDBJ whole genome shotgun (WGS) entry which is preliminary data.</text>
</comment>
<dbReference type="Gene3D" id="3.40.50.2300">
    <property type="match status" value="1"/>
</dbReference>
<dbReference type="InterPro" id="IPR050595">
    <property type="entry name" value="Bact_response_regulator"/>
</dbReference>
<dbReference type="Gene3D" id="1.10.10.10">
    <property type="entry name" value="Winged helix-like DNA-binding domain superfamily/Winged helix DNA-binding domain"/>
    <property type="match status" value="1"/>
</dbReference>
<evidence type="ECO:0000256" key="4">
    <source>
        <dbReference type="PROSITE-ProRule" id="PRU00169"/>
    </source>
</evidence>
<dbReference type="PROSITE" id="PS50921">
    <property type="entry name" value="ANTAR"/>
    <property type="match status" value="1"/>
</dbReference>
<dbReference type="InterPro" id="IPR008327">
    <property type="entry name" value="Sig_transdc_resp-reg_antiterm"/>
</dbReference>
<dbReference type="SUPFAM" id="SSF52172">
    <property type="entry name" value="CheY-like"/>
    <property type="match status" value="1"/>
</dbReference>
<dbReference type="InterPro" id="IPR011006">
    <property type="entry name" value="CheY-like_superfamily"/>
</dbReference>
<protein>
    <recommendedName>
        <fullName evidence="1">Stage 0 sporulation protein A homolog</fullName>
    </recommendedName>
</protein>
<evidence type="ECO:0000313" key="8">
    <source>
        <dbReference type="Proteomes" id="UP001158066"/>
    </source>
</evidence>
<dbReference type="AlphaFoldDB" id="A0AA46AIM1"/>
<evidence type="ECO:0000256" key="3">
    <source>
        <dbReference type="ARBA" id="ARBA00024867"/>
    </source>
</evidence>
<evidence type="ECO:0000259" key="5">
    <source>
        <dbReference type="PROSITE" id="PS50110"/>
    </source>
</evidence>
<name>A0AA46AIM1_9CLOT</name>